<organism evidence="5 6">
    <name type="scientific">Rhodoferax antarcticus ANT.BR</name>
    <dbReference type="NCBI Taxonomy" id="1111071"/>
    <lineage>
        <taxon>Bacteria</taxon>
        <taxon>Pseudomonadati</taxon>
        <taxon>Pseudomonadota</taxon>
        <taxon>Betaproteobacteria</taxon>
        <taxon>Burkholderiales</taxon>
        <taxon>Comamonadaceae</taxon>
        <taxon>Rhodoferax</taxon>
    </lineage>
</organism>
<dbReference type="Proteomes" id="UP000185911">
    <property type="component" value="Unassembled WGS sequence"/>
</dbReference>
<comment type="similarity">
    <text evidence="1">Belongs to the glycosyltransferase 2 family.</text>
</comment>
<dbReference type="Gene3D" id="3.90.550.10">
    <property type="entry name" value="Spore Coat Polysaccharide Biosynthesis Protein SpsA, Chain A"/>
    <property type="match status" value="1"/>
</dbReference>
<evidence type="ECO:0000256" key="2">
    <source>
        <dbReference type="ARBA" id="ARBA00022676"/>
    </source>
</evidence>
<evidence type="ECO:0000313" key="5">
    <source>
        <dbReference type="EMBL" id="OLP07319.1"/>
    </source>
</evidence>
<dbReference type="EMBL" id="MSYM01000008">
    <property type="protein sequence ID" value="OLP07319.1"/>
    <property type="molecule type" value="Genomic_DNA"/>
</dbReference>
<dbReference type="Pfam" id="PF00535">
    <property type="entry name" value="Glycos_transf_2"/>
    <property type="match status" value="1"/>
</dbReference>
<evidence type="ECO:0000256" key="1">
    <source>
        <dbReference type="ARBA" id="ARBA00006739"/>
    </source>
</evidence>
<evidence type="ECO:0000313" key="6">
    <source>
        <dbReference type="Proteomes" id="UP000185911"/>
    </source>
</evidence>
<keyword evidence="2" id="KW-0328">Glycosyltransferase</keyword>
<feature type="domain" description="Glycosyltransferase 2-like" evidence="4">
    <location>
        <begin position="25"/>
        <end position="180"/>
    </location>
</feature>
<dbReference type="AlphaFoldDB" id="A0A1Q8YHC3"/>
<proteinExistence type="inferred from homology"/>
<dbReference type="PANTHER" id="PTHR43179:SF12">
    <property type="entry name" value="GALACTOFURANOSYLTRANSFERASE GLFT2"/>
    <property type="match status" value="1"/>
</dbReference>
<dbReference type="InterPro" id="IPR029044">
    <property type="entry name" value="Nucleotide-diphossugar_trans"/>
</dbReference>
<protein>
    <submittedName>
        <fullName evidence="5">Putative glycosyl transferase family 2</fullName>
    </submittedName>
</protein>
<evidence type="ECO:0000259" key="4">
    <source>
        <dbReference type="Pfam" id="PF00535"/>
    </source>
</evidence>
<dbReference type="InterPro" id="IPR001173">
    <property type="entry name" value="Glyco_trans_2-like"/>
</dbReference>
<name>A0A1Q8YHC3_9BURK</name>
<dbReference type="PANTHER" id="PTHR43179">
    <property type="entry name" value="RHAMNOSYLTRANSFERASE WBBL"/>
    <property type="match status" value="1"/>
</dbReference>
<gene>
    <name evidence="5" type="ORF">BLL52_1149</name>
</gene>
<dbReference type="GO" id="GO:0016757">
    <property type="term" value="F:glycosyltransferase activity"/>
    <property type="evidence" value="ECO:0007669"/>
    <property type="project" value="UniProtKB-KW"/>
</dbReference>
<dbReference type="CDD" id="cd04186">
    <property type="entry name" value="GT_2_like_c"/>
    <property type="match status" value="1"/>
</dbReference>
<accession>A0A1Q8YHC3</accession>
<keyword evidence="6" id="KW-1185">Reference proteome</keyword>
<reference evidence="5 6" key="1">
    <citation type="submission" date="2017-01" db="EMBL/GenBank/DDBJ databases">
        <title>Genome sequence of Rhodoferax antarcticus ANT.BR, a psychrophilic purple nonsulfur bacterium from an Antarctic microbial mat.</title>
        <authorList>
            <person name="Baker J."/>
            <person name="Riester C."/>
            <person name="Skinner B."/>
            <person name="Newell A."/>
            <person name="Swingley W."/>
            <person name="Madigan M."/>
            <person name="Jung D."/>
            <person name="Asao M."/>
            <person name="Chen M."/>
            <person name="Loughlin P."/>
            <person name="Pan H."/>
            <person name="Lin S."/>
            <person name="Li N."/>
            <person name="Shaw J."/>
            <person name="Prado M."/>
            <person name="Sherman C."/>
            <person name="Li X."/>
            <person name="Tang J."/>
            <person name="Blankenship R."/>
            <person name="Zhao T."/>
            <person name="Touchman J."/>
            <person name="Sattley M."/>
        </authorList>
    </citation>
    <scope>NUCLEOTIDE SEQUENCE [LARGE SCALE GENOMIC DNA]</scope>
    <source>
        <strain evidence="5 6">ANT.BR</strain>
    </source>
</reference>
<keyword evidence="3 5" id="KW-0808">Transferase</keyword>
<comment type="caution">
    <text evidence="5">The sequence shown here is derived from an EMBL/GenBank/DDBJ whole genome shotgun (WGS) entry which is preliminary data.</text>
</comment>
<sequence length="318" mass="36144">MVIINHKPRVCISILNWKNTSDTIACVHSLQLITSVSHQIVVLDNESTPESLATLQTVRHIKVISSLVNLGFAGGHNRVVKWALDQGFDYVWLLNNDAINQPNCLERLVDYADGHRESALVSPILLNNTLPHGPQHVISILNDTRTGSHEYTDVDVARKMQQDYPNKVIIWGTALLVRLSCIKTLGYLDERLFAYAEDTDYALRAISCGFSNAVVFEAYVWHASPTHPRKPHYYYYTHRNSIAIAKKHASRLNTLKLIYWNLRLAKKQLLVIGNDTATAHALKLGIWHGWINQSGPFNKEAKHYFFSDALMRFVLYLS</sequence>
<dbReference type="SUPFAM" id="SSF53448">
    <property type="entry name" value="Nucleotide-diphospho-sugar transferases"/>
    <property type="match status" value="1"/>
</dbReference>
<evidence type="ECO:0000256" key="3">
    <source>
        <dbReference type="ARBA" id="ARBA00022679"/>
    </source>
</evidence>
<dbReference type="STRING" id="81479.RA876_00445"/>